<sequence>MGEPGGARRVLHAAFNRDHSLVAICTRESFRIFECYTGSCVYEHPEGAYALAEILNRTSLVAVVGAGEQPELSPRRLNVYNTTLKRSSEVNFVSAILAVGLNLKRLVVVLERKACIHEMSSLIQLQTVDTVPNPKGLCAFSPNEENCYLALPARTDVGAVLIYDALNLQALCQIQAHQSPIAAMAISADGHLLATASCQGTIIRVHVIPRATKAYTFRRGNVPTAIYSLSFGPPDVYPQLLAANSASGTVHIFKLGPTERQRSHPAANLLSVVLPNSMSDIYEPERCCITIHNGCPPGVVSYCAIAGSPIETEEDGRSSFTRSSRPRVLIITSTGYFYEYFLNLGSGREPASFTLERECALVNNPSQQYLGTVVAVYRFMKCVQSNLAAEKTLNPARSASMHSDYMLLHGFPVGVPRDPPLDLNSTPQPVDNPMEVEGQEVDQPALQGQQPIFTPDNTQLGDFPVAQPQV</sequence>
<evidence type="ECO:0000256" key="4">
    <source>
        <dbReference type="ARBA" id="ARBA00025740"/>
    </source>
</evidence>
<dbReference type="SUPFAM" id="SSF50978">
    <property type="entry name" value="WD40 repeat-like"/>
    <property type="match status" value="1"/>
</dbReference>
<proteinExistence type="inferred from homology"/>
<dbReference type="InterPro" id="IPR036322">
    <property type="entry name" value="WD40_repeat_dom_sf"/>
</dbReference>
<dbReference type="InterPro" id="IPR001680">
    <property type="entry name" value="WD40_rpt"/>
</dbReference>
<comment type="caution">
    <text evidence="6">The sequence shown here is derived from an EMBL/GenBank/DDBJ whole genome shotgun (WGS) entry which is preliminary data.</text>
</comment>
<keyword evidence="3" id="KW-0677">Repeat</keyword>
<evidence type="ECO:0000256" key="1">
    <source>
        <dbReference type="ARBA" id="ARBA00004623"/>
    </source>
</evidence>
<gene>
    <name evidence="6" type="ORF">R1sor_000539</name>
</gene>
<dbReference type="Gene3D" id="2.130.10.10">
    <property type="entry name" value="YVTN repeat-like/Quinoprotein amine dehydrogenase"/>
    <property type="match status" value="1"/>
</dbReference>
<evidence type="ECO:0000313" key="7">
    <source>
        <dbReference type="Proteomes" id="UP001633002"/>
    </source>
</evidence>
<evidence type="ECO:0000313" key="6">
    <source>
        <dbReference type="EMBL" id="KAL3682517.1"/>
    </source>
</evidence>
<dbReference type="InterPro" id="IPR015943">
    <property type="entry name" value="WD40/YVTN_repeat-like_dom_sf"/>
</dbReference>
<keyword evidence="7" id="KW-1185">Reference proteome</keyword>
<evidence type="ECO:0000256" key="2">
    <source>
        <dbReference type="ARBA" id="ARBA00022574"/>
    </source>
</evidence>
<dbReference type="AlphaFoldDB" id="A0ABD3GTE0"/>
<evidence type="ECO:0008006" key="8">
    <source>
        <dbReference type="Google" id="ProtNLM"/>
    </source>
</evidence>
<keyword evidence="2" id="KW-0853">WD repeat</keyword>
<feature type="compositionally biased region" description="Polar residues" evidence="5">
    <location>
        <begin position="446"/>
        <end position="460"/>
    </location>
</feature>
<evidence type="ECO:0000256" key="3">
    <source>
        <dbReference type="ARBA" id="ARBA00022737"/>
    </source>
</evidence>
<organism evidence="6 7">
    <name type="scientific">Riccia sorocarpa</name>
    <dbReference type="NCBI Taxonomy" id="122646"/>
    <lineage>
        <taxon>Eukaryota</taxon>
        <taxon>Viridiplantae</taxon>
        <taxon>Streptophyta</taxon>
        <taxon>Embryophyta</taxon>
        <taxon>Marchantiophyta</taxon>
        <taxon>Marchantiopsida</taxon>
        <taxon>Marchantiidae</taxon>
        <taxon>Marchantiales</taxon>
        <taxon>Ricciaceae</taxon>
        <taxon>Riccia</taxon>
    </lineage>
</organism>
<name>A0ABD3GTE0_9MARC</name>
<dbReference type="SMART" id="SM00320">
    <property type="entry name" value="WD40"/>
    <property type="match status" value="2"/>
</dbReference>
<dbReference type="InterPro" id="IPR048720">
    <property type="entry name" value="PROPPIN"/>
</dbReference>
<dbReference type="Proteomes" id="UP001633002">
    <property type="component" value="Unassembled WGS sequence"/>
</dbReference>
<accession>A0ABD3GTE0</accession>
<dbReference type="Pfam" id="PF21032">
    <property type="entry name" value="PROPPIN"/>
    <property type="match status" value="1"/>
</dbReference>
<dbReference type="GO" id="GO:0034045">
    <property type="term" value="C:phagophore assembly site membrane"/>
    <property type="evidence" value="ECO:0007669"/>
    <property type="project" value="UniProtKB-SubCell"/>
</dbReference>
<evidence type="ECO:0000256" key="5">
    <source>
        <dbReference type="SAM" id="MobiDB-lite"/>
    </source>
</evidence>
<protein>
    <recommendedName>
        <fullName evidence="8">WD repeat domain phosphoinositide-interacting protein 2</fullName>
    </recommendedName>
</protein>
<dbReference type="PANTHER" id="PTHR11227">
    <property type="entry name" value="WD-REPEAT PROTEIN INTERACTING WITH PHOSPHOINOSIDES WIPI -RELATED"/>
    <property type="match status" value="1"/>
</dbReference>
<dbReference type="EMBL" id="JBJQOH010000006">
    <property type="protein sequence ID" value="KAL3682517.1"/>
    <property type="molecule type" value="Genomic_DNA"/>
</dbReference>
<comment type="subcellular location">
    <subcellularLocation>
        <location evidence="1">Preautophagosomal structure membrane</location>
        <topology evidence="1">Peripheral membrane protein</topology>
    </subcellularLocation>
</comment>
<comment type="similarity">
    <text evidence="4">Belongs to the WD repeat PROPPIN family.</text>
</comment>
<reference evidence="6 7" key="1">
    <citation type="submission" date="2024-09" db="EMBL/GenBank/DDBJ databases">
        <title>Chromosome-scale assembly of Riccia sorocarpa.</title>
        <authorList>
            <person name="Paukszto L."/>
        </authorList>
    </citation>
    <scope>NUCLEOTIDE SEQUENCE [LARGE SCALE GENOMIC DNA]</scope>
    <source>
        <strain evidence="6">LP-2024</strain>
        <tissue evidence="6">Aerial parts of the thallus</tissue>
    </source>
</reference>
<feature type="region of interest" description="Disordered" evidence="5">
    <location>
        <begin position="418"/>
        <end position="470"/>
    </location>
</feature>